<dbReference type="InterPro" id="IPR036390">
    <property type="entry name" value="WH_DNA-bd_sf"/>
</dbReference>
<evidence type="ECO:0000313" key="6">
    <source>
        <dbReference type="EMBL" id="MBP2182199.1"/>
    </source>
</evidence>
<dbReference type="SUPFAM" id="SSF53850">
    <property type="entry name" value="Periplasmic binding protein-like II"/>
    <property type="match status" value="1"/>
</dbReference>
<gene>
    <name evidence="6" type="ORF">JOM49_003725</name>
</gene>
<keyword evidence="3 6" id="KW-0238">DNA-binding</keyword>
<evidence type="ECO:0000256" key="1">
    <source>
        <dbReference type="ARBA" id="ARBA00009437"/>
    </source>
</evidence>
<keyword evidence="2" id="KW-0805">Transcription regulation</keyword>
<dbReference type="Pfam" id="PF03466">
    <property type="entry name" value="LysR_substrate"/>
    <property type="match status" value="1"/>
</dbReference>
<evidence type="ECO:0000256" key="4">
    <source>
        <dbReference type="ARBA" id="ARBA00023163"/>
    </source>
</evidence>
<dbReference type="PROSITE" id="PS50931">
    <property type="entry name" value="HTH_LYSR"/>
    <property type="match status" value="1"/>
</dbReference>
<dbReference type="RefSeq" id="WP_209665552.1">
    <property type="nucleotide sequence ID" value="NZ_JAGGMS010000001.1"/>
</dbReference>
<organism evidence="6 7">
    <name type="scientific">Amycolatopsis magusensis</name>
    <dbReference type="NCBI Taxonomy" id="882444"/>
    <lineage>
        <taxon>Bacteria</taxon>
        <taxon>Bacillati</taxon>
        <taxon>Actinomycetota</taxon>
        <taxon>Actinomycetes</taxon>
        <taxon>Pseudonocardiales</taxon>
        <taxon>Pseudonocardiaceae</taxon>
        <taxon>Amycolatopsis</taxon>
    </lineage>
</organism>
<sequence length="294" mass="31405">MNPRLRAFVAVADHHGFGAAAQHLSITQPALSKQIQALERELGGGTLFSRGRNGAALTEFGAQLLPQARELVETADEFTRRARRLARGASGRLSVGFGLSTLDITPRVIAGFRRSFPDVRISLEDLPSAVQADRLRSRELDVGFVRLPVGDELRQRVLRRDHLAIASPGPIPAEVADWLGEQRLIRLARAKGPGLAAQIDRLCAAWDCRPGTAQETHDLQTVLALVAAGAGCALIPATAARVAPPAVTLTPLDDPAAAWNVGVAWHPAQHTAHVPNFLTLLADSALSARVSRTS</sequence>
<evidence type="ECO:0000313" key="7">
    <source>
        <dbReference type="Proteomes" id="UP000741013"/>
    </source>
</evidence>
<keyword evidence="7" id="KW-1185">Reference proteome</keyword>
<comment type="caution">
    <text evidence="6">The sequence shown here is derived from an EMBL/GenBank/DDBJ whole genome shotgun (WGS) entry which is preliminary data.</text>
</comment>
<dbReference type="Pfam" id="PF00126">
    <property type="entry name" value="HTH_1"/>
    <property type="match status" value="1"/>
</dbReference>
<dbReference type="PANTHER" id="PTHR30346:SF28">
    <property type="entry name" value="HTH-TYPE TRANSCRIPTIONAL REGULATOR CYNR"/>
    <property type="match status" value="1"/>
</dbReference>
<reference evidence="6 7" key="1">
    <citation type="submission" date="2021-03" db="EMBL/GenBank/DDBJ databases">
        <title>Sequencing the genomes of 1000 actinobacteria strains.</title>
        <authorList>
            <person name="Klenk H.-P."/>
        </authorList>
    </citation>
    <scope>NUCLEOTIDE SEQUENCE [LARGE SCALE GENOMIC DNA]</scope>
    <source>
        <strain evidence="6 7">DSM 45510</strain>
    </source>
</reference>
<feature type="domain" description="HTH lysR-type" evidence="5">
    <location>
        <begin position="1"/>
        <end position="58"/>
    </location>
</feature>
<accession>A0ABS4PTN0</accession>
<comment type="similarity">
    <text evidence="1">Belongs to the LysR transcriptional regulatory family.</text>
</comment>
<dbReference type="Gene3D" id="1.10.10.10">
    <property type="entry name" value="Winged helix-like DNA-binding domain superfamily/Winged helix DNA-binding domain"/>
    <property type="match status" value="1"/>
</dbReference>
<proteinExistence type="inferred from homology"/>
<dbReference type="EMBL" id="JAGGMS010000001">
    <property type="protein sequence ID" value="MBP2182199.1"/>
    <property type="molecule type" value="Genomic_DNA"/>
</dbReference>
<dbReference type="PANTHER" id="PTHR30346">
    <property type="entry name" value="TRANSCRIPTIONAL DUAL REGULATOR HCAR-RELATED"/>
    <property type="match status" value="1"/>
</dbReference>
<dbReference type="InterPro" id="IPR005119">
    <property type="entry name" value="LysR_subst-bd"/>
</dbReference>
<dbReference type="GO" id="GO:0003677">
    <property type="term" value="F:DNA binding"/>
    <property type="evidence" value="ECO:0007669"/>
    <property type="project" value="UniProtKB-KW"/>
</dbReference>
<dbReference type="InterPro" id="IPR036388">
    <property type="entry name" value="WH-like_DNA-bd_sf"/>
</dbReference>
<dbReference type="Gene3D" id="3.40.190.10">
    <property type="entry name" value="Periplasmic binding protein-like II"/>
    <property type="match status" value="2"/>
</dbReference>
<evidence type="ECO:0000259" key="5">
    <source>
        <dbReference type="PROSITE" id="PS50931"/>
    </source>
</evidence>
<evidence type="ECO:0000256" key="2">
    <source>
        <dbReference type="ARBA" id="ARBA00023015"/>
    </source>
</evidence>
<evidence type="ECO:0000256" key="3">
    <source>
        <dbReference type="ARBA" id="ARBA00023125"/>
    </source>
</evidence>
<dbReference type="InterPro" id="IPR000847">
    <property type="entry name" value="LysR_HTH_N"/>
</dbReference>
<keyword evidence="4" id="KW-0804">Transcription</keyword>
<protein>
    <submittedName>
        <fullName evidence="6">DNA-binding transcriptional LysR family regulator</fullName>
    </submittedName>
</protein>
<dbReference type="SUPFAM" id="SSF46785">
    <property type="entry name" value="Winged helix' DNA-binding domain"/>
    <property type="match status" value="1"/>
</dbReference>
<dbReference type="CDD" id="cd08414">
    <property type="entry name" value="PBP2_LTTR_aromatics_like"/>
    <property type="match status" value="1"/>
</dbReference>
<name>A0ABS4PTN0_9PSEU</name>
<dbReference type="Proteomes" id="UP000741013">
    <property type="component" value="Unassembled WGS sequence"/>
</dbReference>